<evidence type="ECO:0000259" key="1">
    <source>
        <dbReference type="Pfam" id="PF06742"/>
    </source>
</evidence>
<dbReference type="Gene3D" id="2.60.120.600">
    <property type="entry name" value="Domain of unknown function DUF1214, C-terminal domain"/>
    <property type="match status" value="1"/>
</dbReference>
<comment type="caution">
    <text evidence="2">The sequence shown here is derived from an EMBL/GenBank/DDBJ whole genome shotgun (WGS) entry which is preliminary data.</text>
</comment>
<dbReference type="InterPro" id="IPR010621">
    <property type="entry name" value="DUF1214"/>
</dbReference>
<dbReference type="EMBL" id="JAGEVF010000009">
    <property type="protein sequence ID" value="MBO3117439.1"/>
    <property type="molecule type" value="Genomic_DNA"/>
</dbReference>
<dbReference type="SUPFAM" id="SSF160935">
    <property type="entry name" value="VPA0735-like"/>
    <property type="match status" value="1"/>
</dbReference>
<dbReference type="InterPro" id="IPR037049">
    <property type="entry name" value="DUF1214_C_sf"/>
</dbReference>
<keyword evidence="3" id="KW-1185">Reference proteome</keyword>
<dbReference type="RefSeq" id="WP_208154791.1">
    <property type="nucleotide sequence ID" value="NZ_JAGEVF010000009.1"/>
</dbReference>
<organism evidence="2 3">
    <name type="scientific">Winogradskyella pelagia</name>
    <dbReference type="NCBI Taxonomy" id="2819984"/>
    <lineage>
        <taxon>Bacteria</taxon>
        <taxon>Pseudomonadati</taxon>
        <taxon>Bacteroidota</taxon>
        <taxon>Flavobacteriia</taxon>
        <taxon>Flavobacteriales</taxon>
        <taxon>Flavobacteriaceae</taxon>
        <taxon>Winogradskyella</taxon>
    </lineage>
</organism>
<name>A0ABS3T4S8_9FLAO</name>
<dbReference type="PANTHER" id="PTHR36509">
    <property type="entry name" value="BLL3101 PROTEIN"/>
    <property type="match status" value="1"/>
</dbReference>
<gene>
    <name evidence="2" type="ORF">J4050_11815</name>
</gene>
<dbReference type="Proteomes" id="UP000676776">
    <property type="component" value="Unassembled WGS sequence"/>
</dbReference>
<protein>
    <submittedName>
        <fullName evidence="2">DUF1214 domain-containing protein</fullName>
    </submittedName>
</protein>
<dbReference type="Pfam" id="PF06742">
    <property type="entry name" value="DUF1214"/>
    <property type="match status" value="1"/>
</dbReference>
<dbReference type="PANTHER" id="PTHR36509:SF2">
    <property type="entry name" value="BLL3101 PROTEIN"/>
    <property type="match status" value="1"/>
</dbReference>
<feature type="domain" description="DUF1214" evidence="1">
    <location>
        <begin position="3"/>
        <end position="83"/>
    </location>
</feature>
<reference evidence="2 3" key="1">
    <citation type="submission" date="2021-03" db="EMBL/GenBank/DDBJ databases">
        <title>Winogradskyella sp. nov., isolated from costal sediment.</title>
        <authorList>
            <person name="Gao C."/>
        </authorList>
    </citation>
    <scope>NUCLEOTIDE SEQUENCE [LARGE SCALE GENOMIC DNA]</scope>
    <source>
        <strain evidence="2 3">DF17</strain>
    </source>
</reference>
<evidence type="ECO:0000313" key="2">
    <source>
        <dbReference type="EMBL" id="MBO3117439.1"/>
    </source>
</evidence>
<accession>A0ABS3T4S8</accession>
<proteinExistence type="predicted"/>
<evidence type="ECO:0000313" key="3">
    <source>
        <dbReference type="Proteomes" id="UP000676776"/>
    </source>
</evidence>
<sequence length="98" mass="11203">MNYPPANAFWSLTLYDEVNGFFIPNEQKKYSVGENSGFKLNDEGGIEIYIAAEQPEGVPDENWLPIQREDLGLNIILRLYAPDLEKMKTWKAPKAVKL</sequence>